<reference evidence="1" key="1">
    <citation type="journal article" date="2021" name="New Phytol.">
        <title>Evolutionary innovations through gain and loss of genes in the ectomycorrhizal Boletales.</title>
        <authorList>
            <person name="Wu G."/>
            <person name="Miyauchi S."/>
            <person name="Morin E."/>
            <person name="Kuo A."/>
            <person name="Drula E."/>
            <person name="Varga T."/>
            <person name="Kohler A."/>
            <person name="Feng B."/>
            <person name="Cao Y."/>
            <person name="Lipzen A."/>
            <person name="Daum C."/>
            <person name="Hundley H."/>
            <person name="Pangilinan J."/>
            <person name="Johnson J."/>
            <person name="Barry K."/>
            <person name="LaButti K."/>
            <person name="Ng V."/>
            <person name="Ahrendt S."/>
            <person name="Min B."/>
            <person name="Choi I.G."/>
            <person name="Park H."/>
            <person name="Plett J.M."/>
            <person name="Magnuson J."/>
            <person name="Spatafora J.W."/>
            <person name="Nagy L.G."/>
            <person name="Henrissat B."/>
            <person name="Grigoriev I.V."/>
            <person name="Yang Z.L."/>
            <person name="Xu J."/>
            <person name="Martin F.M."/>
        </authorList>
    </citation>
    <scope>NUCLEOTIDE SEQUENCE</scope>
    <source>
        <strain evidence="1">KKN 215</strain>
    </source>
</reference>
<dbReference type="AlphaFoldDB" id="A0A8K0US09"/>
<protein>
    <recommendedName>
        <fullName evidence="3">F-box domain-containing protein</fullName>
    </recommendedName>
</protein>
<name>A0A8K0US09_9AGAR</name>
<organism evidence="1 2">
    <name type="scientific">Cristinia sonorae</name>
    <dbReference type="NCBI Taxonomy" id="1940300"/>
    <lineage>
        <taxon>Eukaryota</taxon>
        <taxon>Fungi</taxon>
        <taxon>Dikarya</taxon>
        <taxon>Basidiomycota</taxon>
        <taxon>Agaricomycotina</taxon>
        <taxon>Agaricomycetes</taxon>
        <taxon>Agaricomycetidae</taxon>
        <taxon>Agaricales</taxon>
        <taxon>Pleurotineae</taxon>
        <taxon>Stephanosporaceae</taxon>
        <taxon>Cristinia</taxon>
    </lineage>
</organism>
<sequence>MAGKSSHGFPSSELVASGSSYGSSMVVRLNPLPLIAYLQPMASPAAEYDTLERCFKTLLACYPCSSPGPTAHSIPIDIWEHVIDLVEGDYDEVVRARTLASCALTCRAWLPRARHHLYRYVVIFLSPPPLQNQPTLFLDTLRRVPSYGAHVRSLTIRARIPDAIFSAEDIESNNGSALSLMAVQLPNRLPNLHSLTLDAIDLVDIHPTFYGAFSRFRSVKRLVLNVHVCTTINQIYRLLKAFCGLLSLSIDFVSNGANPLLGVHERHQKTVSVPSLILFLPTWYCWHAMNTFAIFAPCTELTLTMRWTVVPEMSAITRYLRLCGESLRKANVTLSSSEPPSLMAYALHSLNFSTNENLESVSLTITCATEGSLGTPNSRPENHSRRLVNFLSRIPTKNLHSLDVHLRYLNTSVVHLHSHNWEALDRYLSTSALTNVLSSFNITFSSLIPWKGLHGLREELSATSVAHLLPRFTEKATAANLSWYRGGYGVTVDLYEIASGNAGVETGFHVST</sequence>
<dbReference type="Proteomes" id="UP000813824">
    <property type="component" value="Unassembled WGS sequence"/>
</dbReference>
<comment type="caution">
    <text evidence="1">The sequence shown here is derived from an EMBL/GenBank/DDBJ whole genome shotgun (WGS) entry which is preliminary data.</text>
</comment>
<dbReference type="EMBL" id="JAEVFJ010000009">
    <property type="protein sequence ID" value="KAH8102742.1"/>
    <property type="molecule type" value="Genomic_DNA"/>
</dbReference>
<accession>A0A8K0US09</accession>
<proteinExistence type="predicted"/>
<gene>
    <name evidence="1" type="ORF">BXZ70DRAFT_804320</name>
</gene>
<dbReference type="OrthoDB" id="2788229at2759"/>
<keyword evidence="2" id="KW-1185">Reference proteome</keyword>
<evidence type="ECO:0000313" key="1">
    <source>
        <dbReference type="EMBL" id="KAH8102742.1"/>
    </source>
</evidence>
<evidence type="ECO:0008006" key="3">
    <source>
        <dbReference type="Google" id="ProtNLM"/>
    </source>
</evidence>
<evidence type="ECO:0000313" key="2">
    <source>
        <dbReference type="Proteomes" id="UP000813824"/>
    </source>
</evidence>